<feature type="domain" description="AB hydrolase-1" evidence="1">
    <location>
        <begin position="5"/>
        <end position="247"/>
    </location>
</feature>
<name>A0A381NJN4_9ZZZZ</name>
<dbReference type="InterPro" id="IPR000073">
    <property type="entry name" value="AB_hydrolase_1"/>
</dbReference>
<evidence type="ECO:0000313" key="2">
    <source>
        <dbReference type="EMBL" id="SUZ54765.1"/>
    </source>
</evidence>
<dbReference type="InterPro" id="IPR052897">
    <property type="entry name" value="Sec-Metab_Biosynth_Hydrolase"/>
</dbReference>
<dbReference type="Pfam" id="PF12697">
    <property type="entry name" value="Abhydrolase_6"/>
    <property type="match status" value="1"/>
</dbReference>
<accession>A0A381NJN4</accession>
<dbReference type="AlphaFoldDB" id="A0A381NJN4"/>
<organism evidence="2">
    <name type="scientific">marine metagenome</name>
    <dbReference type="NCBI Taxonomy" id="408172"/>
    <lineage>
        <taxon>unclassified sequences</taxon>
        <taxon>metagenomes</taxon>
        <taxon>ecological metagenomes</taxon>
    </lineage>
</organism>
<dbReference type="InterPro" id="IPR029058">
    <property type="entry name" value="AB_hydrolase_fold"/>
</dbReference>
<reference evidence="2" key="1">
    <citation type="submission" date="2018-05" db="EMBL/GenBank/DDBJ databases">
        <authorList>
            <person name="Lanie J.A."/>
            <person name="Ng W.-L."/>
            <person name="Kazmierczak K.M."/>
            <person name="Andrzejewski T.M."/>
            <person name="Davidsen T.M."/>
            <person name="Wayne K.J."/>
            <person name="Tettelin H."/>
            <person name="Glass J.I."/>
            <person name="Rusch D."/>
            <person name="Podicherti R."/>
            <person name="Tsui H.-C.T."/>
            <person name="Winkler M.E."/>
        </authorList>
    </citation>
    <scope>NUCLEOTIDE SEQUENCE</scope>
</reference>
<gene>
    <name evidence="2" type="ORF">METZ01_LOCUS7619</name>
</gene>
<dbReference type="PANTHER" id="PTHR37017:SF11">
    <property type="entry name" value="ESTERASE_LIPASE_THIOESTERASE DOMAIN-CONTAINING PROTEIN"/>
    <property type="match status" value="1"/>
</dbReference>
<dbReference type="SUPFAM" id="SSF53474">
    <property type="entry name" value="alpha/beta-Hydrolases"/>
    <property type="match status" value="1"/>
</dbReference>
<sequence length="252" mass="27515">MTDYLLVHGAGQGAWSWDPVWGHLTAPEEHPPTLHKRRRANRVHPLELPGHGADAGGDTSAVRLEECVQAITRTVEREQLKDLVLVGHGFSASLVVQAASEMEVPPKRVVLVAGIVPAPQRPLLSACPAKTRIAFRVMSMLSSFSGQELKLPSAAINGFLCNGMDSMEVVRLLGFFGPLPTRVLKSRLPMETSELPCPVTYVVLSQDKMFPPDAQSRVVARFEGAETVEIESCHQVMAQHPEELAEVLLVYA</sequence>
<dbReference type="EMBL" id="UINC01000406">
    <property type="protein sequence ID" value="SUZ54765.1"/>
    <property type="molecule type" value="Genomic_DNA"/>
</dbReference>
<dbReference type="Gene3D" id="3.40.50.1820">
    <property type="entry name" value="alpha/beta hydrolase"/>
    <property type="match status" value="1"/>
</dbReference>
<proteinExistence type="predicted"/>
<dbReference type="PANTHER" id="PTHR37017">
    <property type="entry name" value="AB HYDROLASE-1 DOMAIN-CONTAINING PROTEIN-RELATED"/>
    <property type="match status" value="1"/>
</dbReference>
<evidence type="ECO:0000259" key="1">
    <source>
        <dbReference type="Pfam" id="PF12697"/>
    </source>
</evidence>
<protein>
    <recommendedName>
        <fullName evidence="1">AB hydrolase-1 domain-containing protein</fullName>
    </recommendedName>
</protein>